<dbReference type="AlphaFoldDB" id="A0A397I9M6"/>
<proteinExistence type="predicted"/>
<evidence type="ECO:0000256" key="1">
    <source>
        <dbReference type="SAM" id="MobiDB-lite"/>
    </source>
</evidence>
<keyword evidence="2" id="KW-0472">Membrane</keyword>
<feature type="region of interest" description="Disordered" evidence="1">
    <location>
        <begin position="250"/>
        <end position="284"/>
    </location>
</feature>
<evidence type="ECO:0000313" key="4">
    <source>
        <dbReference type="Proteomes" id="UP000266861"/>
    </source>
</evidence>
<feature type="transmembrane region" description="Helical" evidence="2">
    <location>
        <begin position="38"/>
        <end position="55"/>
    </location>
</feature>
<name>A0A397I9M6_9GLOM</name>
<organism evidence="3 4">
    <name type="scientific">Diversispora epigaea</name>
    <dbReference type="NCBI Taxonomy" id="1348612"/>
    <lineage>
        <taxon>Eukaryota</taxon>
        <taxon>Fungi</taxon>
        <taxon>Fungi incertae sedis</taxon>
        <taxon>Mucoromycota</taxon>
        <taxon>Glomeromycotina</taxon>
        <taxon>Glomeromycetes</taxon>
        <taxon>Diversisporales</taxon>
        <taxon>Diversisporaceae</taxon>
        <taxon>Diversispora</taxon>
    </lineage>
</organism>
<gene>
    <name evidence="3" type="ORF">Glove_283g21</name>
</gene>
<dbReference type="OrthoDB" id="2444059at2759"/>
<keyword evidence="4" id="KW-1185">Reference proteome</keyword>
<evidence type="ECO:0000313" key="3">
    <source>
        <dbReference type="EMBL" id="RHZ69520.1"/>
    </source>
</evidence>
<feature type="transmembrane region" description="Helical" evidence="2">
    <location>
        <begin position="157"/>
        <end position="176"/>
    </location>
</feature>
<dbReference type="Proteomes" id="UP000266861">
    <property type="component" value="Unassembled WGS sequence"/>
</dbReference>
<protein>
    <recommendedName>
        <fullName evidence="5">G-protein coupled receptors family 2 profile 2 domain-containing protein</fullName>
    </recommendedName>
</protein>
<feature type="transmembrane region" description="Helical" evidence="2">
    <location>
        <begin position="109"/>
        <end position="136"/>
    </location>
</feature>
<dbReference type="Gene3D" id="1.20.1070.10">
    <property type="entry name" value="Rhodopsin 7-helix transmembrane proteins"/>
    <property type="match status" value="1"/>
</dbReference>
<comment type="caution">
    <text evidence="3">The sequence shown here is derived from an EMBL/GenBank/DDBJ whole genome shotgun (WGS) entry which is preliminary data.</text>
</comment>
<accession>A0A397I9M6</accession>
<evidence type="ECO:0008006" key="5">
    <source>
        <dbReference type="Google" id="ProtNLM"/>
    </source>
</evidence>
<evidence type="ECO:0000256" key="2">
    <source>
        <dbReference type="SAM" id="Phobius"/>
    </source>
</evidence>
<feature type="transmembrane region" description="Helical" evidence="2">
    <location>
        <begin position="67"/>
        <end position="89"/>
    </location>
</feature>
<sequence length="284" mass="32519">MSFGLLPVTIYGENLGSQGFIPPICIASQKINQFLVHPMKTFPFALSFYLWYALVKKDANIEKKCSRYISSFIWLSAIIHAVCLITASRNEENFGTKVESYLCVINKRAYSMLLIIIIFTLLFTIAMSSHSGVILFKRWKDFNLRQNRTRVIKLGHALRLFIFSFFYINLLLFSVIFQVMELGHNSDIWSWGFTFSGPLLGILLWSIFGTSKKAAIFLPCYYVTPVSSYDFSQEHMTVIDHLSDNSTVIDHSSDRSITTTTETSEENGSDSRNSRNVMLEKEDE</sequence>
<feature type="transmembrane region" description="Helical" evidence="2">
    <location>
        <begin position="188"/>
        <end position="208"/>
    </location>
</feature>
<reference evidence="3 4" key="1">
    <citation type="submission" date="2018-08" db="EMBL/GenBank/DDBJ databases">
        <title>Genome and evolution of the arbuscular mycorrhizal fungus Diversispora epigaea (formerly Glomus versiforme) and its bacterial endosymbionts.</title>
        <authorList>
            <person name="Sun X."/>
            <person name="Fei Z."/>
            <person name="Harrison M."/>
        </authorList>
    </citation>
    <scope>NUCLEOTIDE SEQUENCE [LARGE SCALE GENOMIC DNA]</scope>
    <source>
        <strain evidence="3 4">IT104</strain>
    </source>
</reference>
<keyword evidence="2" id="KW-1133">Transmembrane helix</keyword>
<dbReference type="EMBL" id="PQFF01000259">
    <property type="protein sequence ID" value="RHZ69520.1"/>
    <property type="molecule type" value="Genomic_DNA"/>
</dbReference>
<keyword evidence="2" id="KW-0812">Transmembrane</keyword>